<dbReference type="Proteomes" id="UP000499080">
    <property type="component" value="Unassembled WGS sequence"/>
</dbReference>
<gene>
    <name evidence="1" type="ORF">AVEN_109746_1</name>
</gene>
<sequence length="124" mass="13964">MSHYCRFLMGIQIYQRKAPTSNDLDVVWGTLQDVVSSELTVTMPQKRNSAIILNKGMLIALLSVKLESEGFLASYGGCTHLIVTIAIVAKEEHKRTIRGRHRFSSYLQVIKKSPPANISFLETR</sequence>
<organism evidence="1 2">
    <name type="scientific">Araneus ventricosus</name>
    <name type="common">Orbweaver spider</name>
    <name type="synonym">Epeira ventricosa</name>
    <dbReference type="NCBI Taxonomy" id="182803"/>
    <lineage>
        <taxon>Eukaryota</taxon>
        <taxon>Metazoa</taxon>
        <taxon>Ecdysozoa</taxon>
        <taxon>Arthropoda</taxon>
        <taxon>Chelicerata</taxon>
        <taxon>Arachnida</taxon>
        <taxon>Araneae</taxon>
        <taxon>Araneomorphae</taxon>
        <taxon>Entelegynae</taxon>
        <taxon>Araneoidea</taxon>
        <taxon>Araneidae</taxon>
        <taxon>Araneus</taxon>
    </lineage>
</organism>
<name>A0A4Y2TAV9_ARAVE</name>
<evidence type="ECO:0000313" key="1">
    <source>
        <dbReference type="EMBL" id="GBN97702.1"/>
    </source>
</evidence>
<accession>A0A4Y2TAV9</accession>
<reference evidence="1 2" key="1">
    <citation type="journal article" date="2019" name="Sci. Rep.">
        <title>Orb-weaving spider Araneus ventricosus genome elucidates the spidroin gene catalogue.</title>
        <authorList>
            <person name="Kono N."/>
            <person name="Nakamura H."/>
            <person name="Ohtoshi R."/>
            <person name="Moran D.A.P."/>
            <person name="Shinohara A."/>
            <person name="Yoshida Y."/>
            <person name="Fujiwara M."/>
            <person name="Mori M."/>
            <person name="Tomita M."/>
            <person name="Arakawa K."/>
        </authorList>
    </citation>
    <scope>NUCLEOTIDE SEQUENCE [LARGE SCALE GENOMIC DNA]</scope>
</reference>
<keyword evidence="2" id="KW-1185">Reference proteome</keyword>
<dbReference type="AlphaFoldDB" id="A0A4Y2TAV9"/>
<comment type="caution">
    <text evidence="1">The sequence shown here is derived from an EMBL/GenBank/DDBJ whole genome shotgun (WGS) entry which is preliminary data.</text>
</comment>
<proteinExistence type="predicted"/>
<protein>
    <submittedName>
        <fullName evidence="1">Uncharacterized protein</fullName>
    </submittedName>
</protein>
<evidence type="ECO:0000313" key="2">
    <source>
        <dbReference type="Proteomes" id="UP000499080"/>
    </source>
</evidence>
<dbReference type="EMBL" id="BGPR01027299">
    <property type="protein sequence ID" value="GBN97702.1"/>
    <property type="molecule type" value="Genomic_DNA"/>
</dbReference>